<evidence type="ECO:0000313" key="2">
    <source>
        <dbReference type="EMBL" id="OZU89405.1"/>
    </source>
</evidence>
<name>A0A265NC91_9BACI</name>
<dbReference type="Pfam" id="PF00583">
    <property type="entry name" value="Acetyltransf_1"/>
    <property type="match status" value="1"/>
</dbReference>
<sequence length="185" mass="21489">MKRIPLKMIRRDLENIPEYSLPAGFQIRTFRKGDEYNWAEIETNVNEFKNEEAALERFNKEFGPYIDEMSKRCLFIENEHGKAIATTTAWYGDLNGDGEISGRIHWVGVVPEYQGKKLSKPLLSAAMHILARYHSKAYLTSQTTSYQAINMYLNYGFEPFLTAPSCNEAWSLMEETLDRQIFIEK</sequence>
<dbReference type="RefSeq" id="WP_094884919.1">
    <property type="nucleotide sequence ID" value="NZ_NPMS01000002.1"/>
</dbReference>
<organism evidence="2 3">
    <name type="scientific">Virgibacillus indicus</name>
    <dbReference type="NCBI Taxonomy" id="2024554"/>
    <lineage>
        <taxon>Bacteria</taxon>
        <taxon>Bacillati</taxon>
        <taxon>Bacillota</taxon>
        <taxon>Bacilli</taxon>
        <taxon>Bacillales</taxon>
        <taxon>Bacillaceae</taxon>
        <taxon>Virgibacillus</taxon>
    </lineage>
</organism>
<keyword evidence="3" id="KW-1185">Reference proteome</keyword>
<dbReference type="GO" id="GO:0016747">
    <property type="term" value="F:acyltransferase activity, transferring groups other than amino-acyl groups"/>
    <property type="evidence" value="ECO:0007669"/>
    <property type="project" value="InterPro"/>
</dbReference>
<reference evidence="2 3" key="1">
    <citation type="submission" date="2017-08" db="EMBL/GenBank/DDBJ databases">
        <title>Virgibacillus indicus sp. nov. and Virgibacillus profoundi sp. nov, two moderately halophilic bacteria isolated from marine sediment by using the Microfluidic Streak Plate.</title>
        <authorList>
            <person name="Xu B."/>
            <person name="Hu B."/>
            <person name="Wang J."/>
            <person name="Zhu Y."/>
            <person name="Huang L."/>
            <person name="Du W."/>
            <person name="Huang Y."/>
        </authorList>
    </citation>
    <scope>NUCLEOTIDE SEQUENCE [LARGE SCALE GENOMIC DNA]</scope>
    <source>
        <strain evidence="2 3">IO3-P2-C2</strain>
    </source>
</reference>
<dbReference type="InterPro" id="IPR000182">
    <property type="entry name" value="GNAT_dom"/>
</dbReference>
<evidence type="ECO:0000259" key="1">
    <source>
        <dbReference type="PROSITE" id="PS51186"/>
    </source>
</evidence>
<evidence type="ECO:0000313" key="3">
    <source>
        <dbReference type="Proteomes" id="UP000216498"/>
    </source>
</evidence>
<keyword evidence="2" id="KW-0808">Transferase</keyword>
<proteinExistence type="predicted"/>
<comment type="caution">
    <text evidence="2">The sequence shown here is derived from an EMBL/GenBank/DDBJ whole genome shotgun (WGS) entry which is preliminary data.</text>
</comment>
<feature type="domain" description="N-acetyltransferase" evidence="1">
    <location>
        <begin position="25"/>
        <end position="178"/>
    </location>
</feature>
<dbReference type="InterPro" id="IPR016181">
    <property type="entry name" value="Acyl_CoA_acyltransferase"/>
</dbReference>
<dbReference type="Proteomes" id="UP000216498">
    <property type="component" value="Unassembled WGS sequence"/>
</dbReference>
<dbReference type="OrthoDB" id="581534at2"/>
<dbReference type="SUPFAM" id="SSF55729">
    <property type="entry name" value="Acyl-CoA N-acyltransferases (Nat)"/>
    <property type="match status" value="1"/>
</dbReference>
<gene>
    <name evidence="2" type="ORF">CIL03_06740</name>
</gene>
<dbReference type="CDD" id="cd04301">
    <property type="entry name" value="NAT_SF"/>
    <property type="match status" value="1"/>
</dbReference>
<dbReference type="Gene3D" id="3.40.630.30">
    <property type="match status" value="1"/>
</dbReference>
<dbReference type="EMBL" id="NPMS01000002">
    <property type="protein sequence ID" value="OZU89405.1"/>
    <property type="molecule type" value="Genomic_DNA"/>
</dbReference>
<accession>A0A265NC91</accession>
<protein>
    <submittedName>
        <fullName evidence="2">GNAT family N-acetyltransferase</fullName>
    </submittedName>
</protein>
<dbReference type="AlphaFoldDB" id="A0A265NC91"/>
<dbReference type="PROSITE" id="PS51186">
    <property type="entry name" value="GNAT"/>
    <property type="match status" value="1"/>
</dbReference>